<evidence type="ECO:0000313" key="7">
    <source>
        <dbReference type="EMBL" id="RFU50525.1"/>
    </source>
</evidence>
<evidence type="ECO:0000256" key="2">
    <source>
        <dbReference type="ARBA" id="ARBA00009410"/>
    </source>
</evidence>
<evidence type="ECO:0000256" key="1">
    <source>
        <dbReference type="ARBA" id="ARBA00001974"/>
    </source>
</evidence>
<dbReference type="Gene3D" id="3.30.9.10">
    <property type="entry name" value="D-Amino Acid Oxidase, subunit A, domain 2"/>
    <property type="match status" value="1"/>
</dbReference>
<dbReference type="SUPFAM" id="SSF54373">
    <property type="entry name" value="FAD-linked reductases, C-terminal domain"/>
    <property type="match status" value="1"/>
</dbReference>
<protein>
    <submittedName>
        <fullName evidence="8">FAD-binding oxidoreductase</fullName>
    </submittedName>
</protein>
<keyword evidence="11" id="KW-1185">Reference proteome</keyword>
<comment type="cofactor">
    <cofactor evidence="1">
        <name>FAD</name>
        <dbReference type="ChEBI" id="CHEBI:57692"/>
    </cofactor>
</comment>
<dbReference type="RefSeq" id="WP_116878558.1">
    <property type="nucleotide sequence ID" value="NZ_CP031733.1"/>
</dbReference>
<reference evidence="6" key="4">
    <citation type="journal article" date="2019" name="Int. J. Syst. Evol. Microbiol.">
        <title>Streptococcus chenjunshii sp. nov. isolated from feces of Tibetan antelopes.</title>
        <authorList>
            <person name="Tian Z."/>
            <person name="Lu S."/>
            <person name="Jin D."/>
            <person name="Yang J."/>
            <person name="Pu J."/>
            <person name="Lai X.H."/>
            <person name="Bai X.N."/>
            <person name="Wu X.M."/>
            <person name="Li J."/>
            <person name="Wang S."/>
            <person name="Xu J."/>
        </authorList>
    </citation>
    <scope>NUCLEOTIDE SEQUENCE</scope>
    <source>
        <strain evidence="6">Z15</strain>
    </source>
</reference>
<evidence type="ECO:0000313" key="9">
    <source>
        <dbReference type="Proteomes" id="UP000246115"/>
    </source>
</evidence>
<evidence type="ECO:0000259" key="5">
    <source>
        <dbReference type="Pfam" id="PF01266"/>
    </source>
</evidence>
<evidence type="ECO:0000256" key="3">
    <source>
        <dbReference type="ARBA" id="ARBA00022630"/>
    </source>
</evidence>
<dbReference type="Proteomes" id="UP000262901">
    <property type="component" value="Unassembled WGS sequence"/>
</dbReference>
<keyword evidence="3" id="KW-0285">Flavoprotein</keyword>
<gene>
    <name evidence="6" type="ORF">DDV21_004590</name>
    <name evidence="7" type="ORF">DDV22_08255</name>
    <name evidence="8" type="ORF">DDV23_07895</name>
</gene>
<accession>A0A372KKH9</accession>
<proteinExistence type="inferred from homology"/>
<dbReference type="KEGG" id="schj:DDV21_004590"/>
<organism evidence="8 10">
    <name type="scientific">Streptococcus chenjunshii</name>
    <dbReference type="NCBI Taxonomy" id="2173853"/>
    <lineage>
        <taxon>Bacteria</taxon>
        <taxon>Bacillati</taxon>
        <taxon>Bacillota</taxon>
        <taxon>Bacilli</taxon>
        <taxon>Lactobacillales</taxon>
        <taxon>Streptococcaceae</taxon>
        <taxon>Streptococcus</taxon>
    </lineage>
</organism>
<dbReference type="EMBL" id="QVQZ01000019">
    <property type="protein sequence ID" value="RFU52785.1"/>
    <property type="molecule type" value="Genomic_DNA"/>
</dbReference>
<name>A0A372KKH9_9STRE</name>
<dbReference type="EMBL" id="CP031733">
    <property type="protein sequence ID" value="AXQ78406.1"/>
    <property type="molecule type" value="Genomic_DNA"/>
</dbReference>
<dbReference type="Gene3D" id="3.50.50.60">
    <property type="entry name" value="FAD/NAD(P)-binding domain"/>
    <property type="match status" value="1"/>
</dbReference>
<keyword evidence="4" id="KW-0560">Oxidoreductase</keyword>
<dbReference type="SUPFAM" id="SSF51905">
    <property type="entry name" value="FAD/NAD(P)-binding domain"/>
    <property type="match status" value="1"/>
</dbReference>
<evidence type="ECO:0000313" key="8">
    <source>
        <dbReference type="EMBL" id="RFU52785.1"/>
    </source>
</evidence>
<accession>A0A346NBL1</accession>
<sequence>MRVAIVGAGAVGATAAYYLAKNRHINITVFDEGLGQATQAAAGIISPWFSKRRNRSWYHLVRLGADFYQDLVADLQQEGQQADFYQQTGVYIIKKDEDKLKDLYDLALSRRDEAPLIGDLKLLSKSEAIKDFPDLQGFETLLYASGGARVEGALLVKTLLRASRADIIKKKVSLSLEGKDYVIDGQHFDTVILAAGAWLGQILAPLGYQLDLRPQKGQLRDYYFSDLDTATYPVVMPEGELDIIPFPSGQISIGATHENDKGFDLSVDTALLNDFEIQAQHYFPYLKNASSFKERVGIRGYTSDFSPFFGPVPDLINTYTAGGLGSTGLTAGPLLGWQLAQLAQGREPLLNLEDYAVENYIVKTYQ</sequence>
<feature type="domain" description="FAD dependent oxidoreductase" evidence="5">
    <location>
        <begin position="2"/>
        <end position="342"/>
    </location>
</feature>
<comment type="similarity">
    <text evidence="2">Belongs to the DadA oxidoreductase family.</text>
</comment>
<dbReference type="PANTHER" id="PTHR13847">
    <property type="entry name" value="SARCOSINE DEHYDROGENASE-RELATED"/>
    <property type="match status" value="1"/>
</dbReference>
<dbReference type="Pfam" id="PF01266">
    <property type="entry name" value="DAO"/>
    <property type="match status" value="1"/>
</dbReference>
<dbReference type="EMBL" id="QVQY01000024">
    <property type="protein sequence ID" value="RFU50525.1"/>
    <property type="molecule type" value="Genomic_DNA"/>
</dbReference>
<reference evidence="9" key="3">
    <citation type="submission" date="2018-08" db="EMBL/GenBank/DDBJ databases">
        <title>Streptococcus chenjunshii sp. nov., isolated from stools sample of the Tibetan antelope in the Qinghai-Tibet plateau, China.</title>
        <authorList>
            <person name="Tian Z."/>
        </authorList>
    </citation>
    <scope>NUCLEOTIDE SEQUENCE [LARGE SCALE GENOMIC DNA]</scope>
    <source>
        <strain evidence="9">Z15</strain>
    </source>
</reference>
<dbReference type="AlphaFoldDB" id="A0A372KKH9"/>
<dbReference type="InterPro" id="IPR006076">
    <property type="entry name" value="FAD-dep_OxRdtase"/>
</dbReference>
<dbReference type="InterPro" id="IPR036188">
    <property type="entry name" value="FAD/NAD-bd_sf"/>
</dbReference>
<dbReference type="Proteomes" id="UP000246115">
    <property type="component" value="Chromosome"/>
</dbReference>
<dbReference type="GO" id="GO:0016491">
    <property type="term" value="F:oxidoreductase activity"/>
    <property type="evidence" value="ECO:0007669"/>
    <property type="project" value="UniProtKB-KW"/>
</dbReference>
<reference evidence="7 11" key="1">
    <citation type="submission" date="2018-08" db="EMBL/GenBank/DDBJ databases">
        <title>Draft genome of Streptococcus sp .nov. Z2.</title>
        <authorList>
            <person name="Tian Z."/>
        </authorList>
    </citation>
    <scope>NUCLEOTIDE SEQUENCE [LARGE SCALE GENOMIC DNA]</scope>
    <source>
        <strain evidence="7 11">Z2</strain>
    </source>
</reference>
<dbReference type="OrthoDB" id="9805337at2"/>
<dbReference type="PANTHER" id="PTHR13847:SF286">
    <property type="entry name" value="D-AMINO ACID DEHYDROGENASE"/>
    <property type="match status" value="1"/>
</dbReference>
<evidence type="ECO:0000313" key="6">
    <source>
        <dbReference type="EMBL" id="AXQ78406.1"/>
    </source>
</evidence>
<evidence type="ECO:0000313" key="10">
    <source>
        <dbReference type="Proteomes" id="UP000262901"/>
    </source>
</evidence>
<reference evidence="8 10" key="2">
    <citation type="submission" date="2018-08" db="EMBL/GenBank/DDBJ databases">
        <title>Draft genome of Streptococcus sp. nov. Z1.</title>
        <authorList>
            <person name="Tian Z."/>
        </authorList>
    </citation>
    <scope>NUCLEOTIDE SEQUENCE [LARGE SCALE GENOMIC DNA]</scope>
    <source>
        <strain evidence="8">Z1</strain>
        <strain evidence="10">Z1(2018)</strain>
    </source>
</reference>
<dbReference type="GO" id="GO:0005737">
    <property type="term" value="C:cytoplasm"/>
    <property type="evidence" value="ECO:0007669"/>
    <property type="project" value="TreeGrafter"/>
</dbReference>
<evidence type="ECO:0000256" key="4">
    <source>
        <dbReference type="ARBA" id="ARBA00023002"/>
    </source>
</evidence>
<evidence type="ECO:0000313" key="11">
    <source>
        <dbReference type="Proteomes" id="UP000264056"/>
    </source>
</evidence>
<dbReference type="Proteomes" id="UP000264056">
    <property type="component" value="Unassembled WGS sequence"/>
</dbReference>